<feature type="domain" description="SIS" evidence="3">
    <location>
        <begin position="63"/>
        <end position="143"/>
    </location>
</feature>
<dbReference type="InterPro" id="IPR001347">
    <property type="entry name" value="SIS_dom"/>
</dbReference>
<dbReference type="PANTHER" id="PTHR10088:SF4">
    <property type="entry name" value="GLUCOKINASE REGULATORY PROTEIN"/>
    <property type="match status" value="1"/>
</dbReference>
<dbReference type="PANTHER" id="PTHR10088">
    <property type="entry name" value="GLUCOKINASE REGULATORY PROTEIN"/>
    <property type="match status" value="1"/>
</dbReference>
<dbReference type="InterPro" id="IPR040190">
    <property type="entry name" value="MURQ/GCKR"/>
</dbReference>
<dbReference type="GO" id="GO:0046348">
    <property type="term" value="P:amino sugar catabolic process"/>
    <property type="evidence" value="ECO:0007669"/>
    <property type="project" value="TreeGrafter"/>
</dbReference>
<evidence type="ECO:0000256" key="1">
    <source>
        <dbReference type="ARBA" id="ARBA00023277"/>
    </source>
</evidence>
<accession>A0A383AEH5</accession>
<reference evidence="4" key="1">
    <citation type="submission" date="2018-05" db="EMBL/GenBank/DDBJ databases">
        <authorList>
            <person name="Lanie J.A."/>
            <person name="Ng W.-L."/>
            <person name="Kazmierczak K.M."/>
            <person name="Andrzejewski T.M."/>
            <person name="Davidsen T.M."/>
            <person name="Wayne K.J."/>
            <person name="Tettelin H."/>
            <person name="Glass J.I."/>
            <person name="Rusch D."/>
            <person name="Podicherti R."/>
            <person name="Tsui H.-C.T."/>
            <person name="Winkler M.E."/>
        </authorList>
    </citation>
    <scope>NUCLEOTIDE SEQUENCE</scope>
</reference>
<dbReference type="Pfam" id="PF22645">
    <property type="entry name" value="GKRP_SIS_N"/>
    <property type="match status" value="1"/>
</dbReference>
<feature type="non-terminal residue" evidence="4">
    <location>
        <position position="143"/>
    </location>
</feature>
<dbReference type="AlphaFoldDB" id="A0A383AEH5"/>
<dbReference type="GO" id="GO:0016803">
    <property type="term" value="F:ether hydrolase activity"/>
    <property type="evidence" value="ECO:0007669"/>
    <property type="project" value="TreeGrafter"/>
</dbReference>
<feature type="region of interest" description="Disordered" evidence="2">
    <location>
        <begin position="1"/>
        <end position="25"/>
    </location>
</feature>
<gene>
    <name evidence="4" type="ORF">METZ01_LOCUS458853</name>
</gene>
<evidence type="ECO:0000256" key="2">
    <source>
        <dbReference type="SAM" id="MobiDB-lite"/>
    </source>
</evidence>
<feature type="compositionally biased region" description="Polar residues" evidence="2">
    <location>
        <begin position="13"/>
        <end position="25"/>
    </location>
</feature>
<dbReference type="GO" id="GO:0097367">
    <property type="term" value="F:carbohydrate derivative binding"/>
    <property type="evidence" value="ECO:0007669"/>
    <property type="project" value="InterPro"/>
</dbReference>
<sequence length="143" mass="14738">MNYRSSAHGESPLPSTELENPLSQGLDSKTAREIVGIIHSEDRKAWEALDSELETIAVVVDAVAGAFERGRRLIYLGAGTSGRLGVLDASECPPTFGVDPGLVEGFIAGGDGALREAVEGAEDSAEGGARLDSEALGGEGDVV</sequence>
<evidence type="ECO:0000313" key="4">
    <source>
        <dbReference type="EMBL" id="SVE05999.1"/>
    </source>
</evidence>
<evidence type="ECO:0000259" key="3">
    <source>
        <dbReference type="PROSITE" id="PS51464"/>
    </source>
</evidence>
<dbReference type="SUPFAM" id="SSF53697">
    <property type="entry name" value="SIS domain"/>
    <property type="match status" value="1"/>
</dbReference>
<feature type="region of interest" description="Disordered" evidence="2">
    <location>
        <begin position="122"/>
        <end position="143"/>
    </location>
</feature>
<protein>
    <recommendedName>
        <fullName evidence="3">SIS domain-containing protein</fullName>
    </recommendedName>
</protein>
<dbReference type="Gene3D" id="3.40.50.10490">
    <property type="entry name" value="Glucose-6-phosphate isomerase like protein, domain 1"/>
    <property type="match status" value="1"/>
</dbReference>
<dbReference type="EMBL" id="UINC01191379">
    <property type="protein sequence ID" value="SVE05999.1"/>
    <property type="molecule type" value="Genomic_DNA"/>
</dbReference>
<dbReference type="GO" id="GO:0009254">
    <property type="term" value="P:peptidoglycan turnover"/>
    <property type="evidence" value="ECO:0007669"/>
    <property type="project" value="TreeGrafter"/>
</dbReference>
<name>A0A383AEH5_9ZZZZ</name>
<proteinExistence type="predicted"/>
<dbReference type="PROSITE" id="PS51464">
    <property type="entry name" value="SIS"/>
    <property type="match status" value="1"/>
</dbReference>
<keyword evidence="1" id="KW-0119">Carbohydrate metabolism</keyword>
<dbReference type="InterPro" id="IPR046348">
    <property type="entry name" value="SIS_dom_sf"/>
</dbReference>
<dbReference type="GO" id="GO:0016835">
    <property type="term" value="F:carbon-oxygen lyase activity"/>
    <property type="evidence" value="ECO:0007669"/>
    <property type="project" value="TreeGrafter"/>
</dbReference>
<organism evidence="4">
    <name type="scientific">marine metagenome</name>
    <dbReference type="NCBI Taxonomy" id="408172"/>
    <lineage>
        <taxon>unclassified sequences</taxon>
        <taxon>metagenomes</taxon>
        <taxon>ecological metagenomes</taxon>
    </lineage>
</organism>